<protein>
    <submittedName>
        <fullName evidence="2">Uncharacterized protein</fullName>
    </submittedName>
</protein>
<dbReference type="Proteomes" id="UP000053097">
    <property type="component" value="Unassembled WGS sequence"/>
</dbReference>
<gene>
    <name evidence="2" type="ORF">X777_14221</name>
</gene>
<name>A0A026VWL1_OOCBI</name>
<evidence type="ECO:0000313" key="3">
    <source>
        <dbReference type="Proteomes" id="UP000053097"/>
    </source>
</evidence>
<dbReference type="AlphaFoldDB" id="A0A026VWL1"/>
<dbReference type="EMBL" id="KK107681">
    <property type="protein sequence ID" value="EZA48112.1"/>
    <property type="molecule type" value="Genomic_DNA"/>
</dbReference>
<reference evidence="2 3" key="1">
    <citation type="journal article" date="2014" name="Curr. Biol.">
        <title>The genome of the clonal raider ant Cerapachys biroi.</title>
        <authorList>
            <person name="Oxley P.R."/>
            <person name="Ji L."/>
            <person name="Fetter-Pruneda I."/>
            <person name="McKenzie S.K."/>
            <person name="Li C."/>
            <person name="Hu H."/>
            <person name="Zhang G."/>
            <person name="Kronauer D.J."/>
        </authorList>
    </citation>
    <scope>NUCLEOTIDE SEQUENCE [LARGE SCALE GENOMIC DNA]</scope>
</reference>
<proteinExistence type="predicted"/>
<keyword evidence="3" id="KW-1185">Reference proteome</keyword>
<evidence type="ECO:0000313" key="2">
    <source>
        <dbReference type="EMBL" id="EZA48112.1"/>
    </source>
</evidence>
<sequence length="77" mass="9075">MNRARNEKCSRRWLDRIQPRLHFGRKARRKIAEDGGRGGGGSPHRRRFVNRPLATLQCGRKVRESRFHWPARSRPCA</sequence>
<organism evidence="2 3">
    <name type="scientific">Ooceraea biroi</name>
    <name type="common">Clonal raider ant</name>
    <name type="synonym">Cerapachys biroi</name>
    <dbReference type="NCBI Taxonomy" id="2015173"/>
    <lineage>
        <taxon>Eukaryota</taxon>
        <taxon>Metazoa</taxon>
        <taxon>Ecdysozoa</taxon>
        <taxon>Arthropoda</taxon>
        <taxon>Hexapoda</taxon>
        <taxon>Insecta</taxon>
        <taxon>Pterygota</taxon>
        <taxon>Neoptera</taxon>
        <taxon>Endopterygota</taxon>
        <taxon>Hymenoptera</taxon>
        <taxon>Apocrita</taxon>
        <taxon>Aculeata</taxon>
        <taxon>Formicoidea</taxon>
        <taxon>Formicidae</taxon>
        <taxon>Dorylinae</taxon>
        <taxon>Ooceraea</taxon>
    </lineage>
</organism>
<evidence type="ECO:0000256" key="1">
    <source>
        <dbReference type="SAM" id="MobiDB-lite"/>
    </source>
</evidence>
<accession>A0A026VWL1</accession>
<feature type="region of interest" description="Disordered" evidence="1">
    <location>
        <begin position="24"/>
        <end position="49"/>
    </location>
</feature>